<dbReference type="HOGENOM" id="CLU_014015_6_0_1"/>
<dbReference type="SFLD" id="SFLDS00005">
    <property type="entry name" value="Isoprenoid_Synthase_Type_I"/>
    <property type="match status" value="1"/>
</dbReference>
<evidence type="ECO:0000256" key="4">
    <source>
        <dbReference type="ARBA" id="ARBA00022842"/>
    </source>
</evidence>
<evidence type="ECO:0000256" key="2">
    <source>
        <dbReference type="ARBA" id="ARBA00022679"/>
    </source>
</evidence>
<evidence type="ECO:0000256" key="5">
    <source>
        <dbReference type="RuleBase" id="RU004466"/>
    </source>
</evidence>
<dbReference type="GO" id="GO:0004311">
    <property type="term" value="F:geranylgeranyl diphosphate synthase activity"/>
    <property type="evidence" value="ECO:0007669"/>
    <property type="project" value="UniProtKB-EC"/>
</dbReference>
<dbReference type="STRING" id="930090.W6YY86"/>
<dbReference type="CDD" id="cd00685">
    <property type="entry name" value="Trans_IPPS_HT"/>
    <property type="match status" value="1"/>
</dbReference>
<dbReference type="InterPro" id="IPR008949">
    <property type="entry name" value="Isoprenoid_synthase_dom_sf"/>
</dbReference>
<dbReference type="GO" id="GO:0043386">
    <property type="term" value="P:mycotoxin biosynthetic process"/>
    <property type="evidence" value="ECO:0007669"/>
    <property type="project" value="UniProtKB-ARBA"/>
</dbReference>
<dbReference type="Proteomes" id="UP000054032">
    <property type="component" value="Unassembled WGS sequence"/>
</dbReference>
<keyword evidence="2 5" id="KW-0808">Transferase</keyword>
<gene>
    <name evidence="6" type="ORF">COCMIDRAFT_108587</name>
</gene>
<accession>W6YY86</accession>
<name>W6YY86_COCMI</name>
<keyword evidence="3" id="KW-0479">Metal-binding</keyword>
<protein>
    <recommendedName>
        <fullName evidence="1">geranylgeranyl diphosphate synthase</fullName>
        <ecNumber evidence="1">2.5.1.29</ecNumber>
    </recommendedName>
</protein>
<dbReference type="GO" id="GO:0046165">
    <property type="term" value="P:alcohol biosynthetic process"/>
    <property type="evidence" value="ECO:0007669"/>
    <property type="project" value="UniProtKB-ARBA"/>
</dbReference>
<dbReference type="EMBL" id="KI964158">
    <property type="protein sequence ID" value="EUC40524.1"/>
    <property type="molecule type" value="Genomic_DNA"/>
</dbReference>
<dbReference type="OrthoDB" id="6921389at2759"/>
<keyword evidence="4" id="KW-0460">Magnesium</keyword>
<dbReference type="RefSeq" id="XP_007692958.1">
    <property type="nucleotide sequence ID" value="XM_007694768.1"/>
</dbReference>
<comment type="similarity">
    <text evidence="5">Belongs to the FPP/GGPP synthase family.</text>
</comment>
<proteinExistence type="inferred from homology"/>
<evidence type="ECO:0000256" key="3">
    <source>
        <dbReference type="ARBA" id="ARBA00022723"/>
    </source>
</evidence>
<keyword evidence="7" id="KW-1185">Reference proteome</keyword>
<dbReference type="InterPro" id="IPR000092">
    <property type="entry name" value="Polyprenyl_synt"/>
</dbReference>
<dbReference type="SUPFAM" id="SSF48576">
    <property type="entry name" value="Terpenoid synthases"/>
    <property type="match status" value="1"/>
</dbReference>
<evidence type="ECO:0000313" key="6">
    <source>
        <dbReference type="EMBL" id="EUC40524.1"/>
    </source>
</evidence>
<dbReference type="InterPro" id="IPR033749">
    <property type="entry name" value="Polyprenyl_synt_CS"/>
</dbReference>
<evidence type="ECO:0000256" key="1">
    <source>
        <dbReference type="ARBA" id="ARBA00012382"/>
    </source>
</evidence>
<dbReference type="GO" id="GO:0008299">
    <property type="term" value="P:isoprenoid biosynthetic process"/>
    <property type="evidence" value="ECO:0007669"/>
    <property type="project" value="InterPro"/>
</dbReference>
<dbReference type="AlphaFoldDB" id="W6YY86"/>
<dbReference type="PANTHER" id="PTHR12001">
    <property type="entry name" value="GERANYLGERANYL PYROPHOSPHATE SYNTHASE"/>
    <property type="match status" value="1"/>
</dbReference>
<dbReference type="EC" id="2.5.1.29" evidence="1"/>
<dbReference type="Gene3D" id="1.10.600.10">
    <property type="entry name" value="Farnesyl Diphosphate Synthase"/>
    <property type="match status" value="1"/>
</dbReference>
<dbReference type="GeneID" id="19119273"/>
<organism evidence="6 7">
    <name type="scientific">Bipolaris oryzae ATCC 44560</name>
    <dbReference type="NCBI Taxonomy" id="930090"/>
    <lineage>
        <taxon>Eukaryota</taxon>
        <taxon>Fungi</taxon>
        <taxon>Dikarya</taxon>
        <taxon>Ascomycota</taxon>
        <taxon>Pezizomycotina</taxon>
        <taxon>Dothideomycetes</taxon>
        <taxon>Pleosporomycetidae</taxon>
        <taxon>Pleosporales</taxon>
        <taxon>Pleosporineae</taxon>
        <taxon>Pleosporaceae</taxon>
        <taxon>Bipolaris</taxon>
    </lineage>
</organism>
<dbReference type="KEGG" id="bor:COCMIDRAFT_108587"/>
<reference evidence="6 7" key="1">
    <citation type="journal article" date="2013" name="PLoS Genet.">
        <title>Comparative genome structure, secondary metabolite, and effector coding capacity across Cochliobolus pathogens.</title>
        <authorList>
            <person name="Condon B.J."/>
            <person name="Leng Y."/>
            <person name="Wu D."/>
            <person name="Bushley K.E."/>
            <person name="Ohm R.A."/>
            <person name="Otillar R."/>
            <person name="Martin J."/>
            <person name="Schackwitz W."/>
            <person name="Grimwood J."/>
            <person name="MohdZainudin N."/>
            <person name="Xue C."/>
            <person name="Wang R."/>
            <person name="Manning V.A."/>
            <person name="Dhillon B."/>
            <person name="Tu Z.J."/>
            <person name="Steffenson B.J."/>
            <person name="Salamov A."/>
            <person name="Sun H."/>
            <person name="Lowry S."/>
            <person name="LaButti K."/>
            <person name="Han J."/>
            <person name="Copeland A."/>
            <person name="Lindquist E."/>
            <person name="Barry K."/>
            <person name="Schmutz J."/>
            <person name="Baker S.E."/>
            <person name="Ciuffetti L.M."/>
            <person name="Grigoriev I.V."/>
            <person name="Zhong S."/>
            <person name="Turgeon B.G."/>
        </authorList>
    </citation>
    <scope>NUCLEOTIDE SEQUENCE [LARGE SCALE GENOMIC DNA]</scope>
    <source>
        <strain evidence="6 7">ATCC 44560</strain>
    </source>
</reference>
<dbReference type="PROSITE" id="PS00723">
    <property type="entry name" value="POLYPRENYL_SYNTHASE_1"/>
    <property type="match status" value="1"/>
</dbReference>
<sequence>MKRYVFVTHYNAYVYQSSVSPWNLRTLPYFSRLIFTRDIKVITKPYNYVASKSGKNFRRKFMSALNVWLGIDQESFDTISHVIELLHNSSLLIDDIQDESKFRRGSLASHHVYGVAQTINAANYIYFAAEHELRKLRGPEEYENVGGYSECWTQASRVFNEELLNLHRGQGMELYWRDTLQPPTEAEYLQMVHHKTGGLFRLALRLMKCCVPAPLLLLDQVVDLFGVIYQIVDDYKNMKETAMTESKGCFCEDLTEGKFSFPLLHAIWSKGTIDTDNENGIKGEIIRILTTRTTDDMVKRHVVSRLEKAGSFAYTRQILDDLCKQLAALLGRIRRKNPQLEALLSVMLSNLPV</sequence>
<dbReference type="PANTHER" id="PTHR12001:SF44">
    <property type="entry name" value="GERANYLGERANYL PYROPHOSPHATE SYNTHASE"/>
    <property type="match status" value="1"/>
</dbReference>
<evidence type="ECO:0000313" key="7">
    <source>
        <dbReference type="Proteomes" id="UP000054032"/>
    </source>
</evidence>
<dbReference type="eggNOG" id="KOG0777">
    <property type="taxonomic scope" value="Eukaryota"/>
</dbReference>
<dbReference type="Pfam" id="PF00348">
    <property type="entry name" value="polyprenyl_synt"/>
    <property type="match status" value="1"/>
</dbReference>
<dbReference type="GO" id="GO:0046872">
    <property type="term" value="F:metal ion binding"/>
    <property type="evidence" value="ECO:0007669"/>
    <property type="project" value="UniProtKB-KW"/>
</dbReference>